<dbReference type="OrthoDB" id="3244423at2759"/>
<dbReference type="AlphaFoldDB" id="A0A284RXD3"/>
<accession>A0A284RXD3</accession>
<evidence type="ECO:0000313" key="1">
    <source>
        <dbReference type="EMBL" id="SJL13421.1"/>
    </source>
</evidence>
<dbReference type="Proteomes" id="UP000219338">
    <property type="component" value="Unassembled WGS sequence"/>
</dbReference>
<sequence length="158" mass="18375">MSPNRFIINYDDDIHLGTIRIRTEHPSRLHGLMPSSLPSTAYVSNYRQCYLLDPGRTMSPQHFRTRRLLLCQERSLRGSSLFTLTARPPNVEFDWPLVLEPITYSSSRRQVLSVSAHVDSDYDWAQHPLIRYFRISCCPDLEHSIIDIHHSDVSSYNC</sequence>
<name>A0A284RXD3_ARMOS</name>
<protein>
    <submittedName>
        <fullName evidence="1">Uncharacterized protein</fullName>
    </submittedName>
</protein>
<keyword evidence="2" id="KW-1185">Reference proteome</keyword>
<evidence type="ECO:0000313" key="2">
    <source>
        <dbReference type="Proteomes" id="UP000219338"/>
    </source>
</evidence>
<organism evidence="1 2">
    <name type="scientific">Armillaria ostoyae</name>
    <name type="common">Armillaria root rot fungus</name>
    <dbReference type="NCBI Taxonomy" id="47428"/>
    <lineage>
        <taxon>Eukaryota</taxon>
        <taxon>Fungi</taxon>
        <taxon>Dikarya</taxon>
        <taxon>Basidiomycota</taxon>
        <taxon>Agaricomycotina</taxon>
        <taxon>Agaricomycetes</taxon>
        <taxon>Agaricomycetidae</taxon>
        <taxon>Agaricales</taxon>
        <taxon>Marasmiineae</taxon>
        <taxon>Physalacriaceae</taxon>
        <taxon>Armillaria</taxon>
    </lineage>
</organism>
<dbReference type="EMBL" id="FUEG01000020">
    <property type="protein sequence ID" value="SJL13421.1"/>
    <property type="molecule type" value="Genomic_DNA"/>
</dbReference>
<gene>
    <name evidence="1" type="ORF">ARMOST_16864</name>
</gene>
<reference evidence="2" key="1">
    <citation type="journal article" date="2017" name="Nat. Ecol. Evol.">
        <title>Genome expansion and lineage-specific genetic innovations in the forest pathogenic fungi Armillaria.</title>
        <authorList>
            <person name="Sipos G."/>
            <person name="Prasanna A.N."/>
            <person name="Walter M.C."/>
            <person name="O'Connor E."/>
            <person name="Balint B."/>
            <person name="Krizsan K."/>
            <person name="Kiss B."/>
            <person name="Hess J."/>
            <person name="Varga T."/>
            <person name="Slot J."/>
            <person name="Riley R."/>
            <person name="Boka B."/>
            <person name="Rigling D."/>
            <person name="Barry K."/>
            <person name="Lee J."/>
            <person name="Mihaltcheva S."/>
            <person name="LaButti K."/>
            <person name="Lipzen A."/>
            <person name="Waldron R."/>
            <person name="Moloney N.M."/>
            <person name="Sperisen C."/>
            <person name="Kredics L."/>
            <person name="Vagvoelgyi C."/>
            <person name="Patrignani A."/>
            <person name="Fitzpatrick D."/>
            <person name="Nagy I."/>
            <person name="Doyle S."/>
            <person name="Anderson J.B."/>
            <person name="Grigoriev I.V."/>
            <person name="Gueldener U."/>
            <person name="Muensterkoetter M."/>
            <person name="Nagy L.G."/>
        </authorList>
    </citation>
    <scope>NUCLEOTIDE SEQUENCE [LARGE SCALE GENOMIC DNA]</scope>
    <source>
        <strain evidence="2">C18/9</strain>
    </source>
</reference>
<dbReference type="STRING" id="47428.A0A284RXD3"/>
<proteinExistence type="predicted"/>